<accession>A0A133VJ38</accession>
<dbReference type="Proteomes" id="UP000070491">
    <property type="component" value="Unassembled WGS sequence"/>
</dbReference>
<keyword evidence="1" id="KW-0472">Membrane</keyword>
<sequence>MELYLLIILLTGIPTFGLEALMLGDGGRVSSLRRNRTELFKAMIIPGMAVVLSSVFVGFVLDLGPLYICALIFPLIFFVGKIFSMIEKNEVKSRLSPKKNETRDEIESMLKKRGFGSLVEDEEEDSSE</sequence>
<keyword evidence="3" id="KW-1185">Reference proteome</keyword>
<feature type="transmembrane region" description="Helical" evidence="1">
    <location>
        <begin position="65"/>
        <end position="86"/>
    </location>
</feature>
<evidence type="ECO:0000256" key="1">
    <source>
        <dbReference type="SAM" id="Phobius"/>
    </source>
</evidence>
<dbReference type="EMBL" id="LHYG01000003">
    <property type="protein sequence ID" value="KXB06427.1"/>
    <property type="molecule type" value="Genomic_DNA"/>
</dbReference>
<name>A0A133VJ38_9EURY</name>
<comment type="caution">
    <text evidence="2">The sequence shown here is derived from an EMBL/GenBank/DDBJ whole genome shotgun (WGS) entry which is preliminary data.</text>
</comment>
<evidence type="ECO:0000313" key="2">
    <source>
        <dbReference type="EMBL" id="KXB06427.1"/>
    </source>
</evidence>
<dbReference type="AlphaFoldDB" id="A0A133VJ38"/>
<evidence type="ECO:0000313" key="3">
    <source>
        <dbReference type="Proteomes" id="UP000070491"/>
    </source>
</evidence>
<keyword evidence="1" id="KW-1133">Transmembrane helix</keyword>
<feature type="transmembrane region" description="Helical" evidence="1">
    <location>
        <begin position="6"/>
        <end position="27"/>
    </location>
</feature>
<reference evidence="2 3" key="1">
    <citation type="journal article" date="2016" name="Sci. Rep.">
        <title>Metabolic traits of an uncultured archaeal lineage -MSBL1- from brine pools of the Red Sea.</title>
        <authorList>
            <person name="Mwirichia R."/>
            <person name="Alam I."/>
            <person name="Rashid M."/>
            <person name="Vinu M."/>
            <person name="Ba-Alawi W."/>
            <person name="Anthony Kamau A."/>
            <person name="Kamanda Ngugi D."/>
            <person name="Goker M."/>
            <person name="Klenk H.P."/>
            <person name="Bajic V."/>
            <person name="Stingl U."/>
        </authorList>
    </citation>
    <scope>NUCLEOTIDE SEQUENCE [LARGE SCALE GENOMIC DNA]</scope>
    <source>
        <strain evidence="2">SCGC-AAA382F02</strain>
    </source>
</reference>
<feature type="transmembrane region" description="Helical" evidence="1">
    <location>
        <begin position="39"/>
        <end position="59"/>
    </location>
</feature>
<protein>
    <submittedName>
        <fullName evidence="2">Uncharacterized protein</fullName>
    </submittedName>
</protein>
<gene>
    <name evidence="2" type="ORF">AKJ53_00385</name>
</gene>
<organism evidence="2 3">
    <name type="scientific">candidate division MSBL1 archaeon SCGC-AAA382F02</name>
    <dbReference type="NCBI Taxonomy" id="1698282"/>
    <lineage>
        <taxon>Archaea</taxon>
        <taxon>Methanobacteriati</taxon>
        <taxon>Methanobacteriota</taxon>
        <taxon>candidate division MSBL1</taxon>
    </lineage>
</organism>
<keyword evidence="1" id="KW-0812">Transmembrane</keyword>
<proteinExistence type="predicted"/>